<dbReference type="PANTHER" id="PTHR43762:SF1">
    <property type="entry name" value="D-ARABINONO-1,4-LACTONE OXIDASE"/>
    <property type="match status" value="1"/>
</dbReference>
<dbReference type="InterPro" id="IPR016171">
    <property type="entry name" value="Vanillyl_alc_oxidase_C-sub2"/>
</dbReference>
<proteinExistence type="predicted"/>
<dbReference type="AlphaFoldDB" id="A0A450TMF7"/>
<protein>
    <submittedName>
        <fullName evidence="3">L-gulonolactone oxidase</fullName>
    </submittedName>
</protein>
<name>A0A450TMF7_9GAMM</name>
<evidence type="ECO:0000259" key="2">
    <source>
        <dbReference type="Pfam" id="PF04030"/>
    </source>
</evidence>
<dbReference type="InterPro" id="IPR007173">
    <property type="entry name" value="ALO_C"/>
</dbReference>
<dbReference type="InterPro" id="IPR010031">
    <property type="entry name" value="FAD_lactone_oxidase-like"/>
</dbReference>
<gene>
    <name evidence="3" type="ORF">BECKFW1821B_GA0114236_11567</name>
</gene>
<dbReference type="PANTHER" id="PTHR43762">
    <property type="entry name" value="L-GULONOLACTONE OXIDASE"/>
    <property type="match status" value="1"/>
</dbReference>
<dbReference type="GO" id="GO:0016020">
    <property type="term" value="C:membrane"/>
    <property type="evidence" value="ECO:0007669"/>
    <property type="project" value="InterPro"/>
</dbReference>
<dbReference type="EMBL" id="CAADFD010000156">
    <property type="protein sequence ID" value="VFJ68947.1"/>
    <property type="molecule type" value="Genomic_DNA"/>
</dbReference>
<feature type="domain" description="D-arabinono-1,4-lactone oxidase C-terminal" evidence="2">
    <location>
        <begin position="22"/>
        <end position="136"/>
    </location>
</feature>
<evidence type="ECO:0000313" key="3">
    <source>
        <dbReference type="EMBL" id="VFJ68947.1"/>
    </source>
</evidence>
<dbReference type="Gene3D" id="3.30.70.2520">
    <property type="match status" value="1"/>
</dbReference>
<dbReference type="GO" id="GO:0003885">
    <property type="term" value="F:D-arabinono-1,4-lactone oxidase activity"/>
    <property type="evidence" value="ECO:0007669"/>
    <property type="project" value="InterPro"/>
</dbReference>
<organism evidence="3">
    <name type="scientific">Candidatus Kentrum sp. FW</name>
    <dbReference type="NCBI Taxonomy" id="2126338"/>
    <lineage>
        <taxon>Bacteria</taxon>
        <taxon>Pseudomonadati</taxon>
        <taxon>Pseudomonadota</taxon>
        <taxon>Gammaproteobacteria</taxon>
        <taxon>Candidatus Kentrum</taxon>
    </lineage>
</organism>
<accession>A0A450TMF7</accession>
<dbReference type="Pfam" id="PF04030">
    <property type="entry name" value="ALO"/>
    <property type="match status" value="1"/>
</dbReference>
<dbReference type="Gene3D" id="1.10.45.10">
    <property type="entry name" value="Vanillyl-alcohol Oxidase, Chain A, domain 4"/>
    <property type="match status" value="1"/>
</dbReference>
<evidence type="ECO:0000256" key="1">
    <source>
        <dbReference type="ARBA" id="ARBA00023002"/>
    </source>
</evidence>
<sequence length="139" mass="16457">MAFRSVAFRRGYAIPWNATEGVPYNIAEKGYYAHLSIEVRFVRGDDIWLSPRQGRDSCYIGVIVYMPHGRPPHHEAYFADFEALMVTLGGRPHWGKFFRFESGKLAKRYPYWEDFQRVRRDPDPNYRLQNTFTDRVFLA</sequence>
<reference evidence="3" key="1">
    <citation type="submission" date="2019-02" db="EMBL/GenBank/DDBJ databases">
        <authorList>
            <person name="Gruber-Vodicka R. H."/>
            <person name="Seah K. B. B."/>
        </authorList>
    </citation>
    <scope>NUCLEOTIDE SEQUENCE</scope>
    <source>
        <strain evidence="3">BECK_BZ106</strain>
    </source>
</reference>
<keyword evidence="1" id="KW-0560">Oxidoreductase</keyword>